<keyword evidence="10 12" id="KW-0472">Membrane</keyword>
<comment type="caution">
    <text evidence="15">The sequence shown here is derived from an EMBL/GenBank/DDBJ whole genome shotgun (WGS) entry which is preliminary data.</text>
</comment>
<organism evidence="15 16">
    <name type="scientific">Candidatus Faecalibacterium faecipullorum</name>
    <dbReference type="NCBI Taxonomy" id="2838578"/>
    <lineage>
        <taxon>Bacteria</taxon>
        <taxon>Bacillati</taxon>
        <taxon>Bacillota</taxon>
        <taxon>Clostridia</taxon>
        <taxon>Eubacteriales</taxon>
        <taxon>Oscillospiraceae</taxon>
        <taxon>Faecalibacterium</taxon>
    </lineage>
</organism>
<dbReference type="FunFam" id="3.30.1360.60:FF:000001">
    <property type="entry name" value="PTS system glucose-specific IIBC component PtsG"/>
    <property type="match status" value="1"/>
</dbReference>
<feature type="transmembrane region" description="Helical" evidence="12">
    <location>
        <begin position="544"/>
        <end position="566"/>
    </location>
</feature>
<dbReference type="InterPro" id="IPR036878">
    <property type="entry name" value="Glu_permease_IIB"/>
</dbReference>
<keyword evidence="5" id="KW-0808">Transferase</keyword>
<dbReference type="PANTHER" id="PTHR30175:SF1">
    <property type="entry name" value="PTS SYSTEM ARBUTIN-, CELLOBIOSE-, AND SALICIN-SPECIFIC EIIBC COMPONENT-RELATED"/>
    <property type="match status" value="1"/>
</dbReference>
<evidence type="ECO:0000256" key="9">
    <source>
        <dbReference type="ARBA" id="ARBA00022989"/>
    </source>
</evidence>
<keyword evidence="8" id="KW-0418">Kinase</keyword>
<feature type="transmembrane region" description="Helical" evidence="12">
    <location>
        <begin position="400"/>
        <end position="423"/>
    </location>
</feature>
<feature type="transmembrane region" description="Helical" evidence="12">
    <location>
        <begin position="242"/>
        <end position="260"/>
    </location>
</feature>
<reference evidence="15" key="2">
    <citation type="submission" date="2021-04" db="EMBL/GenBank/DDBJ databases">
        <authorList>
            <person name="Gilroy R."/>
        </authorList>
    </citation>
    <scope>NUCLEOTIDE SEQUENCE</scope>
    <source>
        <strain evidence="15">ChiHjej9B8-13557</strain>
    </source>
</reference>
<evidence type="ECO:0000313" key="15">
    <source>
        <dbReference type="EMBL" id="HJB59453.1"/>
    </source>
</evidence>
<evidence type="ECO:0000256" key="6">
    <source>
        <dbReference type="ARBA" id="ARBA00022683"/>
    </source>
</evidence>
<evidence type="ECO:0000256" key="2">
    <source>
        <dbReference type="ARBA" id="ARBA00022448"/>
    </source>
</evidence>
<dbReference type="Pfam" id="PF00367">
    <property type="entry name" value="PTS_EIIB"/>
    <property type="match status" value="1"/>
</dbReference>
<gene>
    <name evidence="15" type="ORF">H9771_07370</name>
</gene>
<dbReference type="GO" id="GO:0008982">
    <property type="term" value="F:protein-N(PI)-phosphohistidine-sugar phosphotransferase activity"/>
    <property type="evidence" value="ECO:0007669"/>
    <property type="project" value="InterPro"/>
</dbReference>
<feature type="transmembrane region" description="Helical" evidence="12">
    <location>
        <begin position="311"/>
        <end position="338"/>
    </location>
</feature>
<dbReference type="GO" id="GO:0009401">
    <property type="term" value="P:phosphoenolpyruvate-dependent sugar phosphotransferase system"/>
    <property type="evidence" value="ECO:0007669"/>
    <property type="project" value="UniProtKB-KW"/>
</dbReference>
<evidence type="ECO:0000256" key="3">
    <source>
        <dbReference type="ARBA" id="ARBA00022475"/>
    </source>
</evidence>
<evidence type="ECO:0000259" key="13">
    <source>
        <dbReference type="PROSITE" id="PS51098"/>
    </source>
</evidence>
<dbReference type="Pfam" id="PF02378">
    <property type="entry name" value="PTS_EIIC"/>
    <property type="match status" value="1"/>
</dbReference>
<dbReference type="GO" id="GO:0005886">
    <property type="term" value="C:plasma membrane"/>
    <property type="evidence" value="ECO:0007669"/>
    <property type="project" value="UniProtKB-SubCell"/>
</dbReference>
<evidence type="ECO:0000256" key="10">
    <source>
        <dbReference type="ARBA" id="ARBA00023136"/>
    </source>
</evidence>
<keyword evidence="9 12" id="KW-1133">Transmembrane helix</keyword>
<reference evidence="15" key="1">
    <citation type="journal article" date="2021" name="PeerJ">
        <title>Extensive microbial diversity within the chicken gut microbiome revealed by metagenomics and culture.</title>
        <authorList>
            <person name="Gilroy R."/>
            <person name="Ravi A."/>
            <person name="Getino M."/>
            <person name="Pursley I."/>
            <person name="Horton D.L."/>
            <person name="Alikhan N.F."/>
            <person name="Baker D."/>
            <person name="Gharbi K."/>
            <person name="Hall N."/>
            <person name="Watson M."/>
            <person name="Adriaenssens E.M."/>
            <person name="Foster-Nyarko E."/>
            <person name="Jarju S."/>
            <person name="Secka A."/>
            <person name="Antonio M."/>
            <person name="Oren A."/>
            <person name="Chaudhuri R.R."/>
            <person name="La Ragione R."/>
            <person name="Hildebrand F."/>
            <person name="Pallen M.J."/>
        </authorList>
    </citation>
    <scope>NUCLEOTIDE SEQUENCE</scope>
    <source>
        <strain evidence="15">ChiHjej9B8-13557</strain>
    </source>
</reference>
<dbReference type="PANTHER" id="PTHR30175">
    <property type="entry name" value="PHOSPHOTRANSFERASE SYSTEM TRANSPORT PROTEIN"/>
    <property type="match status" value="1"/>
</dbReference>
<feature type="domain" description="PTS EIIC type-1" evidence="14">
    <location>
        <begin position="201"/>
        <end position="573"/>
    </location>
</feature>
<dbReference type="PROSITE" id="PS51098">
    <property type="entry name" value="PTS_EIIB_TYPE_1"/>
    <property type="match status" value="1"/>
</dbReference>
<keyword evidence="7 12" id="KW-0812">Transmembrane</keyword>
<feature type="transmembrane region" description="Helical" evidence="12">
    <location>
        <begin position="470"/>
        <end position="489"/>
    </location>
</feature>
<dbReference type="AlphaFoldDB" id="A0A9D2MG68"/>
<evidence type="ECO:0000256" key="5">
    <source>
        <dbReference type="ARBA" id="ARBA00022679"/>
    </source>
</evidence>
<dbReference type="InterPro" id="IPR003352">
    <property type="entry name" value="PTS_EIIC"/>
</dbReference>
<dbReference type="InterPro" id="IPR018113">
    <property type="entry name" value="PTrfase_EIIB_Cys"/>
</dbReference>
<dbReference type="EMBL" id="DWXX01000131">
    <property type="protein sequence ID" value="HJB59453.1"/>
    <property type="molecule type" value="Genomic_DNA"/>
</dbReference>
<comment type="subcellular location">
    <subcellularLocation>
        <location evidence="1">Cell membrane</location>
        <topology evidence="1">Multi-pass membrane protein</topology>
    </subcellularLocation>
</comment>
<feature type="transmembrane region" description="Helical" evidence="12">
    <location>
        <begin position="496"/>
        <end position="515"/>
    </location>
</feature>
<sequence length="573" mass="60967">MTQKPDPDGLMQQFYPLLGGEANVLRQSRQGSRLTFTVKDQSLAAVELLAALPGVAGCSQQSGRVRVELEADAYQHAIKENQLMASKYDGLARIIIQNVGGKGNITSVKHCITRLRFVLKDESKAQTEVLKQTDGIVTVIQAGGQYQVVIGNHVDYVYDAVVSVGHLEALAAGTVDEDGNAVEGANDGAGKKSSPLNTFIDLVSSILQPTLGVLGASGIVKGILACLTYFNILSTDSGTYQILYAFGDGFFYFLPVFLGYTAAKKVKMNEFIGLAIGAGLVYPNMVALKSAEALGSVFAGTAFEMSYTTTFLGLPVFFPASGYTSSVIPVILTCLLAGKLYHWARKVIPDTIQLFMVPLFVIVVSLPLCYLVIGPVSGLFCGVIQAAFNVIYNLPVVGGALAGAFVGGIWQVLVIFGLHWGLIPLMYINMASLGYDFVLSANTIPSWTQFAALAAILMVTKDVKLRKITIPAFISAFFGVTEPAIYGVTLPKKTPFIISCVASAISGGIVGAFQVKKFMSGGLGLFSLPSYIDPTPGGAGMRNLIIVVVAILIAMAITFIGVRLTWKDSEQAK</sequence>
<dbReference type="PROSITE" id="PS01035">
    <property type="entry name" value="PTS_EIIB_TYPE_1_CYS"/>
    <property type="match status" value="1"/>
</dbReference>
<dbReference type="Gene3D" id="3.30.1360.60">
    <property type="entry name" value="Glucose permease domain IIB"/>
    <property type="match status" value="2"/>
</dbReference>
<feature type="active site" description="Phosphocysteine intermediate; for EIIB activity" evidence="11">
    <location>
        <position position="111"/>
    </location>
</feature>
<dbReference type="InterPro" id="IPR050558">
    <property type="entry name" value="PTS_Sugar-Specific_Components"/>
</dbReference>
<evidence type="ECO:0000313" key="16">
    <source>
        <dbReference type="Proteomes" id="UP000824211"/>
    </source>
</evidence>
<dbReference type="Proteomes" id="UP000824211">
    <property type="component" value="Unassembled WGS sequence"/>
</dbReference>
<evidence type="ECO:0000256" key="12">
    <source>
        <dbReference type="SAM" id="Phobius"/>
    </source>
</evidence>
<accession>A0A9D2MG68</accession>
<evidence type="ECO:0000256" key="8">
    <source>
        <dbReference type="ARBA" id="ARBA00022777"/>
    </source>
</evidence>
<keyword evidence="3" id="KW-1003">Cell membrane</keyword>
<evidence type="ECO:0000256" key="4">
    <source>
        <dbReference type="ARBA" id="ARBA00022597"/>
    </source>
</evidence>
<evidence type="ECO:0000256" key="7">
    <source>
        <dbReference type="ARBA" id="ARBA00022692"/>
    </source>
</evidence>
<proteinExistence type="predicted"/>
<dbReference type="CDD" id="cd00212">
    <property type="entry name" value="PTS_IIB_glc"/>
    <property type="match status" value="1"/>
</dbReference>
<keyword evidence="6" id="KW-0598">Phosphotransferase system</keyword>
<name>A0A9D2MG68_9FIRM</name>
<dbReference type="GO" id="GO:0015771">
    <property type="term" value="P:trehalose transport"/>
    <property type="evidence" value="ECO:0007669"/>
    <property type="project" value="TreeGrafter"/>
</dbReference>
<protein>
    <submittedName>
        <fullName evidence="15">PTS transporter subunit EIIC</fullName>
    </submittedName>
</protein>
<dbReference type="InterPro" id="IPR001996">
    <property type="entry name" value="PTS_IIB_1"/>
</dbReference>
<feature type="transmembrane region" description="Helical" evidence="12">
    <location>
        <begin position="359"/>
        <end position="388"/>
    </location>
</feature>
<dbReference type="InterPro" id="IPR013013">
    <property type="entry name" value="PTS_EIIC_1"/>
</dbReference>
<dbReference type="SUPFAM" id="SSF55604">
    <property type="entry name" value="Glucose permease domain IIB"/>
    <property type="match status" value="2"/>
</dbReference>
<evidence type="ECO:0000259" key="14">
    <source>
        <dbReference type="PROSITE" id="PS51103"/>
    </source>
</evidence>
<dbReference type="PROSITE" id="PS51103">
    <property type="entry name" value="PTS_EIIC_TYPE_1"/>
    <property type="match status" value="1"/>
</dbReference>
<feature type="transmembrane region" description="Helical" evidence="12">
    <location>
        <begin position="211"/>
        <end position="230"/>
    </location>
</feature>
<feature type="transmembrane region" description="Helical" evidence="12">
    <location>
        <begin position="272"/>
        <end position="291"/>
    </location>
</feature>
<evidence type="ECO:0000256" key="1">
    <source>
        <dbReference type="ARBA" id="ARBA00004651"/>
    </source>
</evidence>
<feature type="domain" description="PTS EIIB type-1" evidence="13">
    <location>
        <begin position="89"/>
        <end position="171"/>
    </location>
</feature>
<dbReference type="GO" id="GO:0016301">
    <property type="term" value="F:kinase activity"/>
    <property type="evidence" value="ECO:0007669"/>
    <property type="project" value="UniProtKB-KW"/>
</dbReference>
<dbReference type="GO" id="GO:0090589">
    <property type="term" value="F:protein-phosphocysteine-trehalose phosphotransferase system transporter activity"/>
    <property type="evidence" value="ECO:0007669"/>
    <property type="project" value="TreeGrafter"/>
</dbReference>
<keyword evidence="2" id="KW-0813">Transport</keyword>
<feature type="transmembrane region" description="Helical" evidence="12">
    <location>
        <begin position="435"/>
        <end position="458"/>
    </location>
</feature>
<keyword evidence="4" id="KW-0762">Sugar transport</keyword>
<evidence type="ECO:0000256" key="11">
    <source>
        <dbReference type="PROSITE-ProRule" id="PRU00421"/>
    </source>
</evidence>